<name>A0ABS0HH15_9SPHN</name>
<comment type="caution">
    <text evidence="2">The sequence shown here is derived from an EMBL/GenBank/DDBJ whole genome shotgun (WGS) entry which is preliminary data.</text>
</comment>
<organism evidence="2 3">
    <name type="scientific">Novosphingobium jiangmenense</name>
    <dbReference type="NCBI Taxonomy" id="2791981"/>
    <lineage>
        <taxon>Bacteria</taxon>
        <taxon>Pseudomonadati</taxon>
        <taxon>Pseudomonadota</taxon>
        <taxon>Alphaproteobacteria</taxon>
        <taxon>Sphingomonadales</taxon>
        <taxon>Sphingomonadaceae</taxon>
        <taxon>Novosphingobium</taxon>
    </lineage>
</organism>
<gene>
    <name evidence="2" type="ORF">I2488_09600</name>
</gene>
<reference evidence="2 3" key="1">
    <citation type="submission" date="2020-11" db="EMBL/GenBank/DDBJ databases">
        <title>The genome sequence of Novosphingobium sp. 1Y9A.</title>
        <authorList>
            <person name="Liu Y."/>
        </authorList>
    </citation>
    <scope>NUCLEOTIDE SEQUENCE [LARGE SCALE GENOMIC DNA]</scope>
    <source>
        <strain evidence="2 3">1Y9A</strain>
    </source>
</reference>
<protein>
    <submittedName>
        <fullName evidence="2">Uncharacterized protein</fullName>
    </submittedName>
</protein>
<feature type="compositionally biased region" description="Acidic residues" evidence="1">
    <location>
        <begin position="26"/>
        <end position="35"/>
    </location>
</feature>
<dbReference type="Proteomes" id="UP000600799">
    <property type="component" value="Unassembled WGS sequence"/>
</dbReference>
<evidence type="ECO:0000313" key="2">
    <source>
        <dbReference type="EMBL" id="MBF9151254.1"/>
    </source>
</evidence>
<evidence type="ECO:0000256" key="1">
    <source>
        <dbReference type="SAM" id="MobiDB-lite"/>
    </source>
</evidence>
<evidence type="ECO:0000313" key="3">
    <source>
        <dbReference type="Proteomes" id="UP000600799"/>
    </source>
</evidence>
<keyword evidence="3" id="KW-1185">Reference proteome</keyword>
<feature type="compositionally biased region" description="Polar residues" evidence="1">
    <location>
        <begin position="49"/>
        <end position="59"/>
    </location>
</feature>
<sequence>MTERLPNGTLAETYVDTLDEFQFVPDDPEPEEPEPVEPAGDPERAAKATQWTFRGQTYD</sequence>
<dbReference type="EMBL" id="JADQDC010000005">
    <property type="protein sequence ID" value="MBF9151254.1"/>
    <property type="molecule type" value="Genomic_DNA"/>
</dbReference>
<proteinExistence type="predicted"/>
<feature type="region of interest" description="Disordered" evidence="1">
    <location>
        <begin position="23"/>
        <end position="59"/>
    </location>
</feature>
<accession>A0ABS0HH15</accession>
<dbReference type="RefSeq" id="WP_196275573.1">
    <property type="nucleotide sequence ID" value="NZ_JADQDC010000005.1"/>
</dbReference>